<feature type="compositionally biased region" description="Polar residues" evidence="1">
    <location>
        <begin position="76"/>
        <end position="86"/>
    </location>
</feature>
<feature type="compositionally biased region" description="Basic residues" evidence="1">
    <location>
        <begin position="65"/>
        <end position="75"/>
    </location>
</feature>
<organism evidence="2 3">
    <name type="scientific">Dreissena polymorpha</name>
    <name type="common">Zebra mussel</name>
    <name type="synonym">Mytilus polymorpha</name>
    <dbReference type="NCBI Taxonomy" id="45954"/>
    <lineage>
        <taxon>Eukaryota</taxon>
        <taxon>Metazoa</taxon>
        <taxon>Spiralia</taxon>
        <taxon>Lophotrochozoa</taxon>
        <taxon>Mollusca</taxon>
        <taxon>Bivalvia</taxon>
        <taxon>Autobranchia</taxon>
        <taxon>Heteroconchia</taxon>
        <taxon>Euheterodonta</taxon>
        <taxon>Imparidentia</taxon>
        <taxon>Neoheterodontei</taxon>
        <taxon>Myida</taxon>
        <taxon>Dreissenoidea</taxon>
        <taxon>Dreissenidae</taxon>
        <taxon>Dreissena</taxon>
    </lineage>
</organism>
<keyword evidence="3" id="KW-1185">Reference proteome</keyword>
<evidence type="ECO:0000313" key="3">
    <source>
        <dbReference type="Proteomes" id="UP000828390"/>
    </source>
</evidence>
<feature type="region of interest" description="Disordered" evidence="1">
    <location>
        <begin position="60"/>
        <end position="86"/>
    </location>
</feature>
<reference evidence="2" key="2">
    <citation type="submission" date="2020-11" db="EMBL/GenBank/DDBJ databases">
        <authorList>
            <person name="McCartney M.A."/>
            <person name="Auch B."/>
            <person name="Kono T."/>
            <person name="Mallez S."/>
            <person name="Becker A."/>
            <person name="Gohl D.M."/>
            <person name="Silverstein K.A.T."/>
            <person name="Koren S."/>
            <person name="Bechman K.B."/>
            <person name="Herman A."/>
            <person name="Abrahante J.E."/>
            <person name="Garbe J."/>
        </authorList>
    </citation>
    <scope>NUCLEOTIDE SEQUENCE</scope>
    <source>
        <strain evidence="2">Duluth1</strain>
        <tissue evidence="2">Whole animal</tissue>
    </source>
</reference>
<name>A0A9D4KNU1_DREPO</name>
<accession>A0A9D4KNU1</accession>
<dbReference type="AlphaFoldDB" id="A0A9D4KNU1"/>
<evidence type="ECO:0000256" key="1">
    <source>
        <dbReference type="SAM" id="MobiDB-lite"/>
    </source>
</evidence>
<evidence type="ECO:0000313" key="2">
    <source>
        <dbReference type="EMBL" id="KAH3842854.1"/>
    </source>
</evidence>
<protein>
    <submittedName>
        <fullName evidence="2">Uncharacterized protein</fullName>
    </submittedName>
</protein>
<gene>
    <name evidence="2" type="ORF">DPMN_116358</name>
</gene>
<dbReference type="EMBL" id="JAIWYP010000004">
    <property type="protein sequence ID" value="KAH3842854.1"/>
    <property type="molecule type" value="Genomic_DNA"/>
</dbReference>
<reference evidence="2" key="1">
    <citation type="journal article" date="2019" name="bioRxiv">
        <title>The Genome of the Zebra Mussel, Dreissena polymorpha: A Resource for Invasive Species Research.</title>
        <authorList>
            <person name="McCartney M.A."/>
            <person name="Auch B."/>
            <person name="Kono T."/>
            <person name="Mallez S."/>
            <person name="Zhang Y."/>
            <person name="Obille A."/>
            <person name="Becker A."/>
            <person name="Abrahante J.E."/>
            <person name="Garbe J."/>
            <person name="Badalamenti J.P."/>
            <person name="Herman A."/>
            <person name="Mangelson H."/>
            <person name="Liachko I."/>
            <person name="Sullivan S."/>
            <person name="Sone E.D."/>
            <person name="Koren S."/>
            <person name="Silverstein K.A.T."/>
            <person name="Beckman K.B."/>
            <person name="Gohl D.M."/>
        </authorList>
    </citation>
    <scope>NUCLEOTIDE SEQUENCE</scope>
    <source>
        <strain evidence="2">Duluth1</strain>
        <tissue evidence="2">Whole animal</tissue>
    </source>
</reference>
<proteinExistence type="predicted"/>
<comment type="caution">
    <text evidence="2">The sequence shown here is derived from an EMBL/GenBank/DDBJ whole genome shotgun (WGS) entry which is preliminary data.</text>
</comment>
<sequence>MTSLNPKSAHKYGDSIILQLNLEIVTSYFEYIAKTSKSQQKCNVLGRWALQLPNDRYKYHPLSMKNRRNKKKQKRGPNQDTHQLHE</sequence>
<dbReference type="Proteomes" id="UP000828390">
    <property type="component" value="Unassembled WGS sequence"/>
</dbReference>